<reference evidence="3 4" key="1">
    <citation type="submission" date="2018-11" db="EMBL/GenBank/DDBJ databases">
        <title>Genomic Encyclopedia of Type Strains, Phase IV (KMG-IV): sequencing the most valuable type-strain genomes for metagenomic binning, comparative biology and taxonomic classification.</title>
        <authorList>
            <person name="Goeker M."/>
        </authorList>
    </citation>
    <scope>NUCLEOTIDE SEQUENCE [LARGE SCALE GENOMIC DNA]</scope>
    <source>
        <strain evidence="3 4">DSM 15985</strain>
    </source>
</reference>
<sequence>MSQAAMPGMSAPSTGGAGACPLCDSDAGALVWRGAKLRVIHAQEAGFPAFYRVIWADHVAEFSDLSPADRQHCMEAMTLVEQALREQLAPAKINLASLGNVVPHLHWHVIARYEWDSHFPAPVWAHPQRECDTARETLVAERLPALHALMRERLERWADLGEQ</sequence>
<dbReference type="GO" id="GO:0016787">
    <property type="term" value="F:hydrolase activity"/>
    <property type="evidence" value="ECO:0007669"/>
    <property type="project" value="UniProtKB-KW"/>
</dbReference>
<evidence type="ECO:0000313" key="3">
    <source>
        <dbReference type="EMBL" id="ROR50778.1"/>
    </source>
</evidence>
<dbReference type="Gene3D" id="3.30.428.10">
    <property type="entry name" value="HIT-like"/>
    <property type="match status" value="1"/>
</dbReference>
<protein>
    <submittedName>
        <fullName evidence="3">Diadenosine tetraphosphate (Ap4A) HIT family hydrolase</fullName>
    </submittedName>
</protein>
<accession>A0AAX1WZE0</accession>
<dbReference type="Pfam" id="PF01230">
    <property type="entry name" value="HIT"/>
    <property type="match status" value="1"/>
</dbReference>
<evidence type="ECO:0000259" key="2">
    <source>
        <dbReference type="PROSITE" id="PS51084"/>
    </source>
</evidence>
<dbReference type="SUPFAM" id="SSF54197">
    <property type="entry name" value="HIT-like"/>
    <property type="match status" value="1"/>
</dbReference>
<dbReference type="RefSeq" id="WP_284466119.1">
    <property type="nucleotide sequence ID" value="NZ_JASBUB010000112.1"/>
</dbReference>
<feature type="domain" description="HIT" evidence="2">
    <location>
        <begin position="18"/>
        <end position="119"/>
    </location>
</feature>
<proteinExistence type="predicted"/>
<dbReference type="PROSITE" id="PS51084">
    <property type="entry name" value="HIT_2"/>
    <property type="match status" value="1"/>
</dbReference>
<keyword evidence="4" id="KW-1185">Reference proteome</keyword>
<feature type="short sequence motif" description="Histidine triad motif" evidence="1">
    <location>
        <begin position="104"/>
        <end position="108"/>
    </location>
</feature>
<dbReference type="InterPro" id="IPR011146">
    <property type="entry name" value="HIT-like"/>
</dbReference>
<dbReference type="Proteomes" id="UP000271868">
    <property type="component" value="Unassembled WGS sequence"/>
</dbReference>
<comment type="caution">
    <text evidence="3">The sequence shown here is derived from an EMBL/GenBank/DDBJ whole genome shotgun (WGS) entry which is preliminary data.</text>
</comment>
<keyword evidence="3" id="KW-0378">Hydrolase</keyword>
<organism evidence="3 4">
    <name type="scientific">Diaphorobacter nitroreducens</name>
    <dbReference type="NCBI Taxonomy" id="164759"/>
    <lineage>
        <taxon>Bacteria</taxon>
        <taxon>Pseudomonadati</taxon>
        <taxon>Pseudomonadota</taxon>
        <taxon>Betaproteobacteria</taxon>
        <taxon>Burkholderiales</taxon>
        <taxon>Comamonadaceae</taxon>
        <taxon>Diaphorobacter</taxon>
    </lineage>
</organism>
<evidence type="ECO:0000313" key="4">
    <source>
        <dbReference type="Proteomes" id="UP000271868"/>
    </source>
</evidence>
<dbReference type="InterPro" id="IPR036265">
    <property type="entry name" value="HIT-like_sf"/>
</dbReference>
<dbReference type="EMBL" id="RJVL01000001">
    <property type="protein sequence ID" value="ROR50778.1"/>
    <property type="molecule type" value="Genomic_DNA"/>
</dbReference>
<evidence type="ECO:0000256" key="1">
    <source>
        <dbReference type="PROSITE-ProRule" id="PRU00464"/>
    </source>
</evidence>
<gene>
    <name evidence="3" type="ORF">EDC60_0535</name>
</gene>
<name>A0AAX1WZE0_9BURK</name>
<dbReference type="AlphaFoldDB" id="A0AAX1WZE0"/>